<evidence type="ECO:0000313" key="3">
    <source>
        <dbReference type="Proteomes" id="UP000654075"/>
    </source>
</evidence>
<dbReference type="Proteomes" id="UP000654075">
    <property type="component" value="Unassembled WGS sequence"/>
</dbReference>
<protein>
    <submittedName>
        <fullName evidence="2">Uncharacterized protein</fullName>
    </submittedName>
</protein>
<name>A0A813EWV2_POLGL</name>
<organism evidence="2 3">
    <name type="scientific">Polarella glacialis</name>
    <name type="common">Dinoflagellate</name>
    <dbReference type="NCBI Taxonomy" id="89957"/>
    <lineage>
        <taxon>Eukaryota</taxon>
        <taxon>Sar</taxon>
        <taxon>Alveolata</taxon>
        <taxon>Dinophyceae</taxon>
        <taxon>Suessiales</taxon>
        <taxon>Suessiaceae</taxon>
        <taxon>Polarella</taxon>
    </lineage>
</organism>
<reference evidence="2" key="1">
    <citation type="submission" date="2021-02" db="EMBL/GenBank/DDBJ databases">
        <authorList>
            <person name="Dougan E. K."/>
            <person name="Rhodes N."/>
            <person name="Thang M."/>
            <person name="Chan C."/>
        </authorList>
    </citation>
    <scope>NUCLEOTIDE SEQUENCE</scope>
</reference>
<dbReference type="EMBL" id="CAJNNV010014087">
    <property type="protein sequence ID" value="CAE8602282.1"/>
    <property type="molecule type" value="Genomic_DNA"/>
</dbReference>
<evidence type="ECO:0000256" key="1">
    <source>
        <dbReference type="SAM" id="MobiDB-lite"/>
    </source>
</evidence>
<sequence length="426" mass="45017">MSAELRHRGPGPSFSSSETPAEGSSSAASAASRQSLAWAVPAVSLPFVLKTLLPAMAPTASEVSLVLRRSGTVGSAWEALMSGTTRAQRARLHYLTVEWTPGDTTPCIDMAKALLREGFARRGPLFCQETERSVELSFKRGLGLPGAAGAPMGQRDDPDAVPAPLPELEPVAADDQDAPNVASPGNLELLAELRLVVAVQHRFPMTRVLSFPSSGAAEIGLATQLPDFYDLWLEASSEHSKGLGDRRSQERLGQPEGSKALLVSLEASPSEWLASLGAGRSAAAQPSRSRLKDRPPGWISERQLGLFGSAFGNGSASPGSGVSALPLSWVLETLFGGREVALLVLRDRHFDARPWFLAGGGRLARRFRRVRVVGGGGAVEEAAQECAEVKHQAPRFGFHLIEGDCPSASADSAGTSELLFERLGGG</sequence>
<comment type="caution">
    <text evidence="2">The sequence shown here is derived from an EMBL/GenBank/DDBJ whole genome shotgun (WGS) entry which is preliminary data.</text>
</comment>
<evidence type="ECO:0000313" key="2">
    <source>
        <dbReference type="EMBL" id="CAE8602282.1"/>
    </source>
</evidence>
<dbReference type="AlphaFoldDB" id="A0A813EWV2"/>
<feature type="compositionally biased region" description="Low complexity" evidence="1">
    <location>
        <begin position="13"/>
        <end position="28"/>
    </location>
</feature>
<keyword evidence="3" id="KW-1185">Reference proteome</keyword>
<feature type="region of interest" description="Disordered" evidence="1">
    <location>
        <begin position="147"/>
        <end position="166"/>
    </location>
</feature>
<gene>
    <name evidence="2" type="ORF">PGLA1383_LOCUS20534</name>
</gene>
<proteinExistence type="predicted"/>
<accession>A0A813EWV2</accession>
<feature type="region of interest" description="Disordered" evidence="1">
    <location>
        <begin position="1"/>
        <end position="28"/>
    </location>
</feature>